<keyword evidence="4" id="KW-1185">Reference proteome</keyword>
<name>A0A078AT21_STYLE</name>
<dbReference type="InParanoid" id="A0A078AT21"/>
<evidence type="ECO:0000256" key="2">
    <source>
        <dbReference type="SAM" id="MobiDB-lite"/>
    </source>
</evidence>
<dbReference type="OMA" id="YNAMQIV"/>
<gene>
    <name evidence="3" type="primary">Contig8664.g9244</name>
    <name evidence="3" type="ORF">STYLEM_13070</name>
</gene>
<dbReference type="EMBL" id="CCKQ01012395">
    <property type="protein sequence ID" value="CDW84013.1"/>
    <property type="molecule type" value="Genomic_DNA"/>
</dbReference>
<protein>
    <submittedName>
        <fullName evidence="3">Uncharacterized protein</fullName>
    </submittedName>
</protein>
<dbReference type="Proteomes" id="UP000039865">
    <property type="component" value="Unassembled WGS sequence"/>
</dbReference>
<evidence type="ECO:0000313" key="4">
    <source>
        <dbReference type="Proteomes" id="UP000039865"/>
    </source>
</evidence>
<feature type="coiled-coil region" evidence="1">
    <location>
        <begin position="66"/>
        <end position="134"/>
    </location>
</feature>
<proteinExistence type="predicted"/>
<reference evidence="3 4" key="1">
    <citation type="submission" date="2014-06" db="EMBL/GenBank/DDBJ databases">
        <authorList>
            <person name="Swart Estienne"/>
        </authorList>
    </citation>
    <scope>NUCLEOTIDE SEQUENCE [LARGE SCALE GENOMIC DNA]</scope>
    <source>
        <strain evidence="3 4">130c</strain>
    </source>
</reference>
<sequence>MESHKYLHDSPSGQNNLADYEPPEGFQKAVEVKEKFDDVLDNLNLIVNGVISRDNMMLKYKFNPKLDNAKRKVIQLENKIKDMKNAYTSHQELTTIINELRDYEKVANTLRNKLDFLESQLNREKALCERLQKHNEGRRDELNVLNKDNLKISYEIEEIMDQIKELKNPQSFFLTNNESKYLNGNNQKNGQDLSVAEKSLISNIKRGLNIPDKRNDQNVSQIGANAQSAYTISNLKHPQVDMTKLSADQQDEVSYYISQIARLDKEHRYLKTTSIKTVSKQFDKQRRAVELEEFFRECIRACEKDILKSHEISQLNKDDKASSSFFFELKRKKFQSDSNKLINGPQQLSDIKDSYPMTVLDRHTKNVIYKTIKQIINTAKEEKKKAHIMSVKLDWEEFRQYTPMQIISLLLIRDDALSKMQDLLFPSVAKSKGRLLTQGNMLLSSSSQKQLKKGL</sequence>
<dbReference type="OrthoDB" id="10468634at2759"/>
<accession>A0A078AT21</accession>
<feature type="region of interest" description="Disordered" evidence="2">
    <location>
        <begin position="1"/>
        <end position="22"/>
    </location>
</feature>
<evidence type="ECO:0000256" key="1">
    <source>
        <dbReference type="SAM" id="Coils"/>
    </source>
</evidence>
<organism evidence="3 4">
    <name type="scientific">Stylonychia lemnae</name>
    <name type="common">Ciliate</name>
    <dbReference type="NCBI Taxonomy" id="5949"/>
    <lineage>
        <taxon>Eukaryota</taxon>
        <taxon>Sar</taxon>
        <taxon>Alveolata</taxon>
        <taxon>Ciliophora</taxon>
        <taxon>Intramacronucleata</taxon>
        <taxon>Spirotrichea</taxon>
        <taxon>Stichotrichia</taxon>
        <taxon>Sporadotrichida</taxon>
        <taxon>Oxytrichidae</taxon>
        <taxon>Stylonychinae</taxon>
        <taxon>Stylonychia</taxon>
    </lineage>
</organism>
<keyword evidence="1" id="KW-0175">Coiled coil</keyword>
<evidence type="ECO:0000313" key="3">
    <source>
        <dbReference type="EMBL" id="CDW84013.1"/>
    </source>
</evidence>
<dbReference type="AlphaFoldDB" id="A0A078AT21"/>